<proteinExistence type="predicted"/>
<dbReference type="RefSeq" id="WP_355723927.1">
    <property type="nucleotide sequence ID" value="NZ_JBEXNP010000016.1"/>
</dbReference>
<dbReference type="Proteomes" id="UP001601976">
    <property type="component" value="Unassembled WGS sequence"/>
</dbReference>
<organism evidence="1 2">
    <name type="scientific">Streptomyces flavidovirens</name>
    <dbReference type="NCBI Taxonomy" id="67298"/>
    <lineage>
        <taxon>Bacteria</taxon>
        <taxon>Bacillati</taxon>
        <taxon>Actinomycetota</taxon>
        <taxon>Actinomycetes</taxon>
        <taxon>Kitasatosporales</taxon>
        <taxon>Streptomycetaceae</taxon>
        <taxon>Streptomyces</taxon>
    </lineage>
</organism>
<sequence length="92" mass="9685">MDYQKLDTSLALAVDAEGRAPDARDLSVLVRLVAPPSDVQLEQLQGAGVDSAAAGRTVVTGTLSRRDVETLSGQPWVLSLTLSAQRRPTGPT</sequence>
<reference evidence="1 2" key="1">
    <citation type="submission" date="2024-10" db="EMBL/GenBank/DDBJ databases">
        <title>The Natural Products Discovery Center: Release of the First 8490 Sequenced Strains for Exploring Actinobacteria Biosynthetic Diversity.</title>
        <authorList>
            <person name="Kalkreuter E."/>
            <person name="Kautsar S.A."/>
            <person name="Yang D."/>
            <person name="Bader C.D."/>
            <person name="Teijaro C.N."/>
            <person name="Fluegel L."/>
            <person name="Davis C.M."/>
            <person name="Simpson J.R."/>
            <person name="Lauterbach L."/>
            <person name="Steele A.D."/>
            <person name="Gui C."/>
            <person name="Meng S."/>
            <person name="Li G."/>
            <person name="Viehrig K."/>
            <person name="Ye F."/>
            <person name="Su P."/>
            <person name="Kiefer A.F."/>
            <person name="Nichols A."/>
            <person name="Cepeda A.J."/>
            <person name="Yan W."/>
            <person name="Fan B."/>
            <person name="Jiang Y."/>
            <person name="Adhikari A."/>
            <person name="Zheng C.-J."/>
            <person name="Schuster L."/>
            <person name="Cowan T.M."/>
            <person name="Smanski M.J."/>
            <person name="Chevrette M.G."/>
            <person name="De Carvalho L.P.S."/>
            <person name="Shen B."/>
        </authorList>
    </citation>
    <scope>NUCLEOTIDE SEQUENCE [LARGE SCALE GENOMIC DNA]</scope>
    <source>
        <strain evidence="1 2">NPDC003029</strain>
    </source>
</reference>
<comment type="caution">
    <text evidence="1">The sequence shown here is derived from an EMBL/GenBank/DDBJ whole genome shotgun (WGS) entry which is preliminary data.</text>
</comment>
<dbReference type="EMBL" id="JBIAPK010000014">
    <property type="protein sequence ID" value="MFF3343292.1"/>
    <property type="molecule type" value="Genomic_DNA"/>
</dbReference>
<accession>A0ABW6RRV4</accession>
<evidence type="ECO:0000313" key="2">
    <source>
        <dbReference type="Proteomes" id="UP001601976"/>
    </source>
</evidence>
<keyword evidence="2" id="KW-1185">Reference proteome</keyword>
<name>A0ABW6RRV4_9ACTN</name>
<evidence type="ECO:0000313" key="1">
    <source>
        <dbReference type="EMBL" id="MFF3343292.1"/>
    </source>
</evidence>
<protein>
    <submittedName>
        <fullName evidence="1">Uncharacterized protein</fullName>
    </submittedName>
</protein>
<gene>
    <name evidence="1" type="ORF">ACFYWW_32130</name>
</gene>